<keyword evidence="2" id="KW-1185">Reference proteome</keyword>
<evidence type="ECO:0000313" key="2">
    <source>
        <dbReference type="Proteomes" id="UP000287166"/>
    </source>
</evidence>
<protein>
    <submittedName>
        <fullName evidence="1">Uncharacterized protein</fullName>
    </submittedName>
</protein>
<dbReference type="EMBL" id="BFAD01000003">
    <property type="protein sequence ID" value="GBE81437.1"/>
    <property type="molecule type" value="Genomic_DNA"/>
</dbReference>
<dbReference type="AlphaFoldDB" id="A0A401GGX6"/>
<evidence type="ECO:0000313" key="1">
    <source>
        <dbReference type="EMBL" id="GBE81437.1"/>
    </source>
</evidence>
<accession>A0A401GGX6</accession>
<dbReference type="GeneID" id="38778354"/>
<name>A0A401GGX6_9APHY</name>
<dbReference type="RefSeq" id="XP_027612350.1">
    <property type="nucleotide sequence ID" value="XM_027756549.1"/>
</dbReference>
<reference evidence="1 2" key="1">
    <citation type="journal article" date="2018" name="Sci. Rep.">
        <title>Genome sequence of the cauliflower mushroom Sparassis crispa (Hanabiratake) and its association with beneficial usage.</title>
        <authorList>
            <person name="Kiyama R."/>
            <person name="Furutani Y."/>
            <person name="Kawaguchi K."/>
            <person name="Nakanishi T."/>
        </authorList>
    </citation>
    <scope>NUCLEOTIDE SEQUENCE [LARGE SCALE GENOMIC DNA]</scope>
</reference>
<comment type="caution">
    <text evidence="1">The sequence shown here is derived from an EMBL/GenBank/DDBJ whole genome shotgun (WGS) entry which is preliminary data.</text>
</comment>
<gene>
    <name evidence="1" type="ORF">SCP_0311660</name>
</gene>
<proteinExistence type="predicted"/>
<dbReference type="InParanoid" id="A0A401GGX6"/>
<organism evidence="1 2">
    <name type="scientific">Sparassis crispa</name>
    <dbReference type="NCBI Taxonomy" id="139825"/>
    <lineage>
        <taxon>Eukaryota</taxon>
        <taxon>Fungi</taxon>
        <taxon>Dikarya</taxon>
        <taxon>Basidiomycota</taxon>
        <taxon>Agaricomycotina</taxon>
        <taxon>Agaricomycetes</taxon>
        <taxon>Polyporales</taxon>
        <taxon>Sparassidaceae</taxon>
        <taxon>Sparassis</taxon>
    </lineage>
</organism>
<dbReference type="Proteomes" id="UP000287166">
    <property type="component" value="Unassembled WGS sequence"/>
</dbReference>
<sequence length="55" mass="6626">MDKANKIPEFRKWLSAVKSIDEEIRENLKDFERIANRNHENNCRINPAQRTLVSW</sequence>